<dbReference type="Pfam" id="PF14189">
    <property type="entry name" value="DUF4312"/>
    <property type="match status" value="1"/>
</dbReference>
<dbReference type="EMBL" id="SJOI01000001">
    <property type="protein sequence ID" value="TCL04825.1"/>
    <property type="molecule type" value="Genomic_DNA"/>
</dbReference>
<accession>A0A4R1NBI1</accession>
<comment type="caution">
    <text evidence="1">The sequence shown here is derived from an EMBL/GenBank/DDBJ whole genome shotgun (WGS) entry which is preliminary data.</text>
</comment>
<protein>
    <submittedName>
        <fullName evidence="1">Uncharacterized protein (TIGR03578 family)</fullName>
    </submittedName>
</protein>
<name>A0A4R1NBI1_9GAMM</name>
<organism evidence="1 2">
    <name type="scientific">Sodalis ligni</name>
    <dbReference type="NCBI Taxonomy" id="2697027"/>
    <lineage>
        <taxon>Bacteria</taxon>
        <taxon>Pseudomonadati</taxon>
        <taxon>Pseudomonadota</taxon>
        <taxon>Gammaproteobacteria</taxon>
        <taxon>Enterobacterales</taxon>
        <taxon>Bruguierivoracaceae</taxon>
        <taxon>Sodalis</taxon>
    </lineage>
</organism>
<dbReference type="OrthoDB" id="6433960at2"/>
<keyword evidence="2" id="KW-1185">Reference proteome</keyword>
<evidence type="ECO:0000313" key="1">
    <source>
        <dbReference type="EMBL" id="TCL04825.1"/>
    </source>
</evidence>
<dbReference type="RefSeq" id="WP_132923584.1">
    <property type="nucleotide sequence ID" value="NZ_SJOI01000001.1"/>
</dbReference>
<dbReference type="NCBIfam" id="TIGR03578">
    <property type="entry name" value="EF_0831"/>
    <property type="match status" value="1"/>
</dbReference>
<evidence type="ECO:0000313" key="2">
    <source>
        <dbReference type="Proteomes" id="UP000294555"/>
    </source>
</evidence>
<proteinExistence type="predicted"/>
<dbReference type="InterPro" id="IPR020037">
    <property type="entry name" value="DUF4312"/>
</dbReference>
<sequence>MKEQSVIKVRVAGKGETKNGALAAALSQVQPSVMKSTGAVLLRIEPMQVDVVSAEEIRTVEKFLFFFLPREKRSYSVVLDITVSIIMIDPEKIPFSQR</sequence>
<reference evidence="1 2" key="1">
    <citation type="submission" date="2019-02" db="EMBL/GenBank/DDBJ databases">
        <title>Investigation of anaerobic lignin degradation for improved lignocellulosic biofuels.</title>
        <authorList>
            <person name="Deangelis K."/>
        </authorList>
    </citation>
    <scope>NUCLEOTIDE SEQUENCE [LARGE SCALE GENOMIC DNA]</scope>
    <source>
        <strain evidence="1 2">159R</strain>
    </source>
</reference>
<dbReference type="Proteomes" id="UP000294555">
    <property type="component" value="Unassembled WGS sequence"/>
</dbReference>
<dbReference type="AlphaFoldDB" id="A0A4R1NBI1"/>
<gene>
    <name evidence="1" type="ORF">EZJ58_2968</name>
</gene>